<evidence type="ECO:0000256" key="2">
    <source>
        <dbReference type="ARBA" id="ARBA00022723"/>
    </source>
</evidence>
<dbReference type="InterPro" id="IPR051458">
    <property type="entry name" value="Cyt/Met_Dipeptidase"/>
</dbReference>
<keyword evidence="1" id="KW-0645">Protease</keyword>
<dbReference type="InterPro" id="IPR011650">
    <property type="entry name" value="Peptidase_M20_dimer"/>
</dbReference>
<comment type="caution">
    <text evidence="5">The sequence shown here is derived from an EMBL/GenBank/DDBJ whole genome shotgun (WGS) entry which is preliminary data.</text>
</comment>
<reference evidence="5 6" key="1">
    <citation type="submission" date="2021-05" db="EMBL/GenBank/DDBJ databases">
        <title>Phylogenetic classification of ten novel species belonging to the genus Bifidobacterium comprising B. colchicus sp. nov., B. abeli sp. nov., B. bicoloris sp. nov., B. guerezis sp. nov., B. rosaliae sp. nov., B. santillanensis sp. nov., B. argentati sp. nov., B. amazzoni sp. nov., B. pluviali sp. nov., and B. pinnaculum sp. nov.</title>
        <authorList>
            <person name="Lugli G.A."/>
            <person name="Ruiz Garcia L."/>
            <person name="Margolles A."/>
            <person name="Ventura M."/>
        </authorList>
    </citation>
    <scope>NUCLEOTIDE SEQUENCE [LARGE SCALE GENOMIC DNA]</scope>
    <source>
        <strain evidence="5 6">6T3</strain>
    </source>
</reference>
<evidence type="ECO:0000313" key="5">
    <source>
        <dbReference type="EMBL" id="MBW3082924.1"/>
    </source>
</evidence>
<protein>
    <submittedName>
        <fullName evidence="5">Dipeptidase</fullName>
    </submittedName>
</protein>
<evidence type="ECO:0000313" key="6">
    <source>
        <dbReference type="Proteomes" id="UP000812844"/>
    </source>
</evidence>
<evidence type="ECO:0000256" key="3">
    <source>
        <dbReference type="ARBA" id="ARBA00022801"/>
    </source>
</evidence>
<organism evidence="5 6">
    <name type="scientific">Bifidobacterium phasiani</name>
    <dbReference type="NCBI Taxonomy" id="2834431"/>
    <lineage>
        <taxon>Bacteria</taxon>
        <taxon>Bacillati</taxon>
        <taxon>Actinomycetota</taxon>
        <taxon>Actinomycetes</taxon>
        <taxon>Bifidobacteriales</taxon>
        <taxon>Bifidobacteriaceae</taxon>
        <taxon>Bifidobacterium</taxon>
    </lineage>
</organism>
<dbReference type="NCBIfam" id="NF005914">
    <property type="entry name" value="PRK07907.1"/>
    <property type="match status" value="1"/>
</dbReference>
<dbReference type="CDD" id="cd03893">
    <property type="entry name" value="M20_Dipept_like"/>
    <property type="match status" value="1"/>
</dbReference>
<name>A0ABS6W8V5_9BIFI</name>
<sequence>MTAVNVDEIRARVDEDWQRIVDLLVRKTALQSISAEGITGERMRRSAEFVAEELRLVGIDAKVAQAHNADGTPGAWEVIGSRVVDPEAPTVLLYAHHDVQPVPDPSVWDTEPFVATEVGERMFGRGVADDGGGIAIHSGALKALGDDLGVNVKVFIEGEEEMGSPSFIPFIEEHRDEFAADVIVVADSGNWSADIPSLTTSLRGNTTLDVHVKVLEHPVHSGQYGGPILDANTLAAMLIASMYDENGDMRVPGVDAEEPVGGLQRDLDEATVREDAGIVPSYRLAGTGSIAARMWTKPSVTVIGFDAHPVEGSFNVIAHETTFRLSLRTAPNQEPERAQRALADYLVAHAPFGCEVSVTPGENGMGWAMDPNAEATRDALEAMEEAFGCAPVNKGEGGSIPFIPELQRIFPDAQVLVTGPEDPKANAHSPNESISLPGLRKNIVTEALLLAKLAR</sequence>
<dbReference type="Pfam" id="PF01546">
    <property type="entry name" value="Peptidase_M20"/>
    <property type="match status" value="1"/>
</dbReference>
<dbReference type="Proteomes" id="UP000812844">
    <property type="component" value="Unassembled WGS sequence"/>
</dbReference>
<keyword evidence="6" id="KW-1185">Reference proteome</keyword>
<feature type="domain" description="Peptidase M20 dimerisation" evidence="4">
    <location>
        <begin position="208"/>
        <end position="351"/>
    </location>
</feature>
<evidence type="ECO:0000256" key="1">
    <source>
        <dbReference type="ARBA" id="ARBA00022670"/>
    </source>
</evidence>
<dbReference type="PANTHER" id="PTHR43270">
    <property type="entry name" value="BETA-ALA-HIS DIPEPTIDASE"/>
    <property type="match status" value="1"/>
</dbReference>
<dbReference type="RefSeq" id="WP_219081549.1">
    <property type="nucleotide sequence ID" value="NZ_JAHBBD010000011.1"/>
</dbReference>
<dbReference type="PANTHER" id="PTHR43270:SF12">
    <property type="entry name" value="SUCCINYL-DIAMINOPIMELATE DESUCCINYLASE"/>
    <property type="match status" value="1"/>
</dbReference>
<dbReference type="Pfam" id="PF07687">
    <property type="entry name" value="M20_dimer"/>
    <property type="match status" value="1"/>
</dbReference>
<dbReference type="EMBL" id="JAHBBD010000011">
    <property type="protein sequence ID" value="MBW3082924.1"/>
    <property type="molecule type" value="Genomic_DNA"/>
</dbReference>
<dbReference type="InterPro" id="IPR002933">
    <property type="entry name" value="Peptidase_M20"/>
</dbReference>
<gene>
    <name evidence="5" type="ORF">KIH73_05990</name>
</gene>
<evidence type="ECO:0000259" key="4">
    <source>
        <dbReference type="Pfam" id="PF07687"/>
    </source>
</evidence>
<proteinExistence type="predicted"/>
<accession>A0ABS6W8V5</accession>
<keyword evidence="3" id="KW-0378">Hydrolase</keyword>
<keyword evidence="2" id="KW-0479">Metal-binding</keyword>